<name>A0ABM9WSK6_VIBAE</name>
<dbReference type="EMBL" id="DS267837">
    <property type="protein sequence ID" value="EDN56397.1"/>
    <property type="molecule type" value="Genomic_DNA"/>
</dbReference>
<evidence type="ECO:0000313" key="1">
    <source>
        <dbReference type="EMBL" id="EDN56397.1"/>
    </source>
</evidence>
<reference evidence="2" key="1">
    <citation type="submission" date="2006-10" db="EMBL/GenBank/DDBJ databases">
        <authorList>
            <person name="Heidelberg J."/>
            <person name="Sebastian Y."/>
        </authorList>
    </citation>
    <scope>NUCLEOTIDE SEQUENCE [LARGE SCALE GENOMIC DNA]</scope>
    <source>
        <strain evidence="2">EX25</strain>
    </source>
</reference>
<organism evidence="1 2">
    <name type="scientific">Vibrio antiquarius (strain Ex25)</name>
    <dbReference type="NCBI Taxonomy" id="150340"/>
    <lineage>
        <taxon>Bacteria</taxon>
        <taxon>Pseudomonadati</taxon>
        <taxon>Pseudomonadota</taxon>
        <taxon>Gammaproteobacteria</taxon>
        <taxon>Vibrionales</taxon>
        <taxon>Vibrionaceae</taxon>
        <taxon>Vibrio</taxon>
        <taxon>Vibrio diabolicus subgroup</taxon>
    </lineage>
</organism>
<gene>
    <name evidence="1" type="ORF">VEx25_0609</name>
</gene>
<proteinExistence type="predicted"/>
<sequence>MLRCTAKQYVKTFLVKLCNATSSKLSLKRKLTQLALQLSLL</sequence>
<keyword evidence="2" id="KW-1185">Reference proteome</keyword>
<accession>A0ABM9WSK6</accession>
<evidence type="ECO:0000313" key="2">
    <source>
        <dbReference type="Proteomes" id="UP000242664"/>
    </source>
</evidence>
<dbReference type="Proteomes" id="UP000242664">
    <property type="component" value="Unassembled WGS sequence"/>
</dbReference>
<protein>
    <submittedName>
        <fullName evidence="1">Uncharacterized protein</fullName>
    </submittedName>
</protein>